<evidence type="ECO:0000313" key="3">
    <source>
        <dbReference type="Proteomes" id="UP001287059"/>
    </source>
</evidence>
<dbReference type="RefSeq" id="WP_320288473.1">
    <property type="nucleotide sequence ID" value="NZ_JAVIIW010000019.1"/>
</dbReference>
<comment type="caution">
    <text evidence="2">The sequence shown here is derived from an EMBL/GenBank/DDBJ whole genome shotgun (WGS) entry which is preliminary data.</text>
</comment>
<feature type="region of interest" description="Disordered" evidence="1">
    <location>
        <begin position="1"/>
        <end position="24"/>
    </location>
</feature>
<name>A0ABU4Y2Q4_9HYPH</name>
<gene>
    <name evidence="2" type="ORF">RFN28_17125</name>
</gene>
<organism evidence="2 3">
    <name type="scientific">Mesorhizobium album</name>
    <dbReference type="NCBI Taxonomy" id="3072314"/>
    <lineage>
        <taxon>Bacteria</taxon>
        <taxon>Pseudomonadati</taxon>
        <taxon>Pseudomonadota</taxon>
        <taxon>Alphaproteobacteria</taxon>
        <taxon>Hyphomicrobiales</taxon>
        <taxon>Phyllobacteriaceae</taxon>
        <taxon>Mesorhizobium</taxon>
    </lineage>
</organism>
<keyword evidence="3" id="KW-1185">Reference proteome</keyword>
<sequence>MRLARVERETPHILNESGDGPLGLTREQATLGEKIPPRSVSSQRRNDSLHQLILVRAGQIEDGLHLDAIGREESN</sequence>
<feature type="compositionally biased region" description="Basic and acidic residues" evidence="1">
    <location>
        <begin position="1"/>
        <end position="11"/>
    </location>
</feature>
<dbReference type="Proteomes" id="UP001287059">
    <property type="component" value="Unassembled WGS sequence"/>
</dbReference>
<accession>A0ABU4Y2Q4</accession>
<evidence type="ECO:0000313" key="2">
    <source>
        <dbReference type="EMBL" id="MDX8480174.1"/>
    </source>
</evidence>
<protein>
    <submittedName>
        <fullName evidence="2">Uncharacterized protein</fullName>
    </submittedName>
</protein>
<proteinExistence type="predicted"/>
<reference evidence="2 3" key="1">
    <citation type="submission" date="2023-08" db="EMBL/GenBank/DDBJ databases">
        <title>Implementing the SeqCode for naming new Mesorhizobium species isolated from Vachellia karroo root nodules.</title>
        <authorList>
            <person name="Van Lill M."/>
        </authorList>
    </citation>
    <scope>NUCLEOTIDE SEQUENCE [LARGE SCALE GENOMIC DNA]</scope>
    <source>
        <strain evidence="2 3">VK24D</strain>
    </source>
</reference>
<evidence type="ECO:0000256" key="1">
    <source>
        <dbReference type="SAM" id="MobiDB-lite"/>
    </source>
</evidence>
<dbReference type="EMBL" id="JAVIIW010000019">
    <property type="protein sequence ID" value="MDX8480174.1"/>
    <property type="molecule type" value="Genomic_DNA"/>
</dbReference>